<organism evidence="2 3">
    <name type="scientific">Halolactibacillus alkaliphilus</name>
    <dbReference type="NCBI Taxonomy" id="442899"/>
    <lineage>
        <taxon>Bacteria</taxon>
        <taxon>Bacillati</taxon>
        <taxon>Bacillota</taxon>
        <taxon>Bacilli</taxon>
        <taxon>Bacillales</taxon>
        <taxon>Bacillaceae</taxon>
        <taxon>Halolactibacillus</taxon>
    </lineage>
</organism>
<evidence type="ECO:0008006" key="4">
    <source>
        <dbReference type="Google" id="ProtNLM"/>
    </source>
</evidence>
<keyword evidence="1" id="KW-0472">Membrane</keyword>
<gene>
    <name evidence="2" type="ORF">HAL01_08770</name>
</gene>
<dbReference type="Proteomes" id="UP000321400">
    <property type="component" value="Unassembled WGS sequence"/>
</dbReference>
<keyword evidence="1" id="KW-0812">Transmembrane</keyword>
<comment type="caution">
    <text evidence="2">The sequence shown here is derived from an EMBL/GenBank/DDBJ whole genome shotgun (WGS) entry which is preliminary data.</text>
</comment>
<keyword evidence="3" id="KW-1185">Reference proteome</keyword>
<dbReference type="AlphaFoldDB" id="A0A511X0D9"/>
<reference evidence="2 3" key="1">
    <citation type="submission" date="2019-07" db="EMBL/GenBank/DDBJ databases">
        <title>Whole genome shotgun sequence of Halolactibacillus alkaliphilus NBRC 103919.</title>
        <authorList>
            <person name="Hosoyama A."/>
            <person name="Uohara A."/>
            <person name="Ohji S."/>
            <person name="Ichikawa N."/>
        </authorList>
    </citation>
    <scope>NUCLEOTIDE SEQUENCE [LARGE SCALE GENOMIC DNA]</scope>
    <source>
        <strain evidence="2 3">NBRC 103919</strain>
    </source>
</reference>
<dbReference type="RefSeq" id="WP_170243650.1">
    <property type="nucleotide sequence ID" value="NZ_BJYE01000008.1"/>
</dbReference>
<dbReference type="InterPro" id="IPR009943">
    <property type="entry name" value="DUF1475"/>
</dbReference>
<accession>A0A511X0D9</accession>
<protein>
    <recommendedName>
        <fullName evidence="4">DUF1475 domain-containing protein</fullName>
    </recommendedName>
</protein>
<dbReference type="STRING" id="442899.SAMN05720591_10116"/>
<name>A0A511X0D9_9BACI</name>
<dbReference type="Pfam" id="PF07343">
    <property type="entry name" value="DUF1475"/>
    <property type="match status" value="1"/>
</dbReference>
<evidence type="ECO:0000313" key="2">
    <source>
        <dbReference type="EMBL" id="GEN56413.1"/>
    </source>
</evidence>
<evidence type="ECO:0000313" key="3">
    <source>
        <dbReference type="Proteomes" id="UP000321400"/>
    </source>
</evidence>
<feature type="transmembrane region" description="Helical" evidence="1">
    <location>
        <begin position="38"/>
        <end position="60"/>
    </location>
</feature>
<dbReference type="EMBL" id="BJYE01000008">
    <property type="protein sequence ID" value="GEN56413.1"/>
    <property type="molecule type" value="Genomic_DNA"/>
</dbReference>
<proteinExistence type="predicted"/>
<feature type="transmembrane region" description="Helical" evidence="1">
    <location>
        <begin position="67"/>
        <end position="93"/>
    </location>
</feature>
<dbReference type="PANTHER" id="PTHR36318">
    <property type="entry name" value="OS06G0581300 PROTEIN"/>
    <property type="match status" value="1"/>
</dbReference>
<keyword evidence="1" id="KW-1133">Transmembrane helix</keyword>
<sequence length="111" mass="12583">MKYAKIITWLGLLAMSAGLLNGFINGDFFIDGAALFENPWGVMSLIDLYVGFVLFSLWIVYRESSKISIFIWVLAMMILGFFTACIYILIALYTSDGDWDYIFHGKKGKIS</sequence>
<dbReference type="PANTHER" id="PTHR36318:SF5">
    <property type="entry name" value="TRANSMEMBRANE PROTEIN"/>
    <property type="match status" value="1"/>
</dbReference>
<evidence type="ECO:0000256" key="1">
    <source>
        <dbReference type="SAM" id="Phobius"/>
    </source>
</evidence>